<feature type="binding site" evidence="8">
    <location>
        <position position="157"/>
    </location>
    <ligand>
        <name>substrate</name>
    </ligand>
</feature>
<dbReference type="SUPFAM" id="SSF50156">
    <property type="entry name" value="PDZ domain-like"/>
    <property type="match status" value="2"/>
</dbReference>
<dbReference type="Pfam" id="PF13180">
    <property type="entry name" value="PDZ_2"/>
    <property type="match status" value="1"/>
</dbReference>
<keyword evidence="6" id="KW-0720">Serine protease</keyword>
<dbReference type="GO" id="GO:0006508">
    <property type="term" value="P:proteolysis"/>
    <property type="evidence" value="ECO:0007669"/>
    <property type="project" value="UniProtKB-KW"/>
</dbReference>
<protein>
    <submittedName>
        <fullName evidence="10">Serine protease Do</fullName>
    </submittedName>
</protein>
<reference evidence="10 11" key="1">
    <citation type="submission" date="2019-07" db="EMBL/GenBank/DDBJ databases">
        <title>Genomic Encyclopedia of Archaeal and Bacterial Type Strains, Phase II (KMG-II): from individual species to whole genera.</title>
        <authorList>
            <person name="Goeker M."/>
        </authorList>
    </citation>
    <scope>NUCLEOTIDE SEQUENCE [LARGE SCALE GENOMIC DNA]</scope>
    <source>
        <strain evidence="10 11">DSM 21935</strain>
    </source>
</reference>
<comment type="caution">
    <text evidence="10">The sequence shown here is derived from an EMBL/GenBank/DDBJ whole genome shotgun (WGS) entry which is preliminary data.</text>
</comment>
<comment type="similarity">
    <text evidence="1">Belongs to the peptidase S1C family.</text>
</comment>
<evidence type="ECO:0000313" key="10">
    <source>
        <dbReference type="EMBL" id="TYP92117.1"/>
    </source>
</evidence>
<name>A0A5D3YF56_9BACT</name>
<dbReference type="EMBL" id="VNHY01000004">
    <property type="protein sequence ID" value="TYP92117.1"/>
    <property type="molecule type" value="Genomic_DNA"/>
</dbReference>
<dbReference type="InterPro" id="IPR001940">
    <property type="entry name" value="Peptidase_S1C"/>
</dbReference>
<feature type="active site" description="Charge relay system" evidence="7">
    <location>
        <position position="157"/>
    </location>
</feature>
<dbReference type="CDD" id="cd10839">
    <property type="entry name" value="cpPDZ1_DegP-like"/>
    <property type="match status" value="1"/>
</dbReference>
<dbReference type="InterPro" id="IPR009003">
    <property type="entry name" value="Peptidase_S1_PA"/>
</dbReference>
<dbReference type="SMART" id="SM00228">
    <property type="entry name" value="PDZ"/>
    <property type="match status" value="2"/>
</dbReference>
<evidence type="ECO:0000256" key="5">
    <source>
        <dbReference type="ARBA" id="ARBA00022801"/>
    </source>
</evidence>
<dbReference type="Pfam" id="PF13365">
    <property type="entry name" value="Trypsin_2"/>
    <property type="match status" value="1"/>
</dbReference>
<gene>
    <name evidence="10" type="ORF">LX73_2367</name>
</gene>
<sequence length="495" mass="53608">MKKYRSSYLLLALAAVFIVGFYSVDFQSKNASVISLPDFSSNTDIQKSEQKSTPTLSEFNDAIVDVAEKAKSTVVTVTVTQTVEARQNPLARFFGNPRDQQPEEFQRQGLGSGVIVSKDGYILTNNHVIEKADEVEVQLYNDKQYEAEVIGTDPRTDIAVLKIDADKLDVIKLGKNAKTRVGEMVLAIGSPLQPGLAHSVSMGIISAKDRSIGILEKQGGYENFLQTDAAINPGNSGGALINMDGELIGINSAIASRSGGSDGIGFAVPIDIAKRVMKSIIKNGRVVRAYLGIAGQDITPTLAKALELDSNRGIVVNQVSEDTPAEEAGLQEGDVIQKLNGKEILNYGNFRTNIATSSPGDEIQLHILRDGQMKKVSITLGELPNELAMDQQTTPDKTMKKQLGFRVQDLTPKIAQQLNLNRGQEGVVVAQISQQSEAYRQGLRQGHVITSVGNQSIADVSDFNDAINNLIEQEKDVVLLRVLAGENSRLVAFEL</sequence>
<feature type="binding site" evidence="8">
    <location>
        <position position="127"/>
    </location>
    <ligand>
        <name>substrate</name>
    </ligand>
</feature>
<dbReference type="Gene3D" id="2.30.42.10">
    <property type="match status" value="2"/>
</dbReference>
<dbReference type="NCBIfam" id="TIGR02037">
    <property type="entry name" value="degP_htrA_DO"/>
    <property type="match status" value="1"/>
</dbReference>
<evidence type="ECO:0000256" key="2">
    <source>
        <dbReference type="ARBA" id="ARBA00022670"/>
    </source>
</evidence>
<dbReference type="AlphaFoldDB" id="A0A5D3YF56"/>
<evidence type="ECO:0000256" key="3">
    <source>
        <dbReference type="ARBA" id="ARBA00022729"/>
    </source>
</evidence>
<dbReference type="OrthoDB" id="9758917at2"/>
<feature type="active site" description="Charge relay system" evidence="7">
    <location>
        <position position="236"/>
    </location>
</feature>
<evidence type="ECO:0000256" key="1">
    <source>
        <dbReference type="ARBA" id="ARBA00010541"/>
    </source>
</evidence>
<keyword evidence="11" id="KW-1185">Reference proteome</keyword>
<keyword evidence="4" id="KW-0677">Repeat</keyword>
<keyword evidence="3" id="KW-0732">Signal</keyword>
<evidence type="ECO:0000256" key="7">
    <source>
        <dbReference type="PIRSR" id="PIRSR611782-1"/>
    </source>
</evidence>
<dbReference type="InterPro" id="IPR036034">
    <property type="entry name" value="PDZ_sf"/>
</dbReference>
<feature type="active site" description="Charge relay system" evidence="7">
    <location>
        <position position="127"/>
    </location>
</feature>
<accession>A0A5D3YF56</accession>
<proteinExistence type="inferred from homology"/>
<dbReference type="PANTHER" id="PTHR22939">
    <property type="entry name" value="SERINE PROTEASE FAMILY S1C HTRA-RELATED"/>
    <property type="match status" value="1"/>
</dbReference>
<dbReference type="PROSITE" id="PS50106">
    <property type="entry name" value="PDZ"/>
    <property type="match status" value="1"/>
</dbReference>
<dbReference type="GO" id="GO:0004252">
    <property type="term" value="F:serine-type endopeptidase activity"/>
    <property type="evidence" value="ECO:0007669"/>
    <property type="project" value="InterPro"/>
</dbReference>
<evidence type="ECO:0000259" key="9">
    <source>
        <dbReference type="PROSITE" id="PS50106"/>
    </source>
</evidence>
<feature type="domain" description="PDZ" evidence="9">
    <location>
        <begin position="280"/>
        <end position="371"/>
    </location>
</feature>
<dbReference type="PRINTS" id="PR00834">
    <property type="entry name" value="PROTEASES2C"/>
</dbReference>
<dbReference type="RefSeq" id="WP_148899678.1">
    <property type="nucleotide sequence ID" value="NZ_VNHY01000004.1"/>
</dbReference>
<evidence type="ECO:0000256" key="4">
    <source>
        <dbReference type="ARBA" id="ARBA00022737"/>
    </source>
</evidence>
<dbReference type="Proteomes" id="UP000324595">
    <property type="component" value="Unassembled WGS sequence"/>
</dbReference>
<dbReference type="SUPFAM" id="SSF50494">
    <property type="entry name" value="Trypsin-like serine proteases"/>
    <property type="match status" value="1"/>
</dbReference>
<dbReference type="PANTHER" id="PTHR22939:SF129">
    <property type="entry name" value="SERINE PROTEASE HTRA2, MITOCHONDRIAL"/>
    <property type="match status" value="1"/>
</dbReference>
<dbReference type="InterPro" id="IPR011782">
    <property type="entry name" value="Pept_S1C_Do"/>
</dbReference>
<keyword evidence="5" id="KW-0378">Hydrolase</keyword>
<evidence type="ECO:0000256" key="8">
    <source>
        <dbReference type="PIRSR" id="PIRSR611782-2"/>
    </source>
</evidence>
<dbReference type="InterPro" id="IPR001478">
    <property type="entry name" value="PDZ"/>
</dbReference>
<dbReference type="Gene3D" id="2.40.10.120">
    <property type="match status" value="1"/>
</dbReference>
<feature type="binding site" evidence="8">
    <location>
        <begin position="291"/>
        <end position="295"/>
    </location>
    <ligand>
        <name>substrate</name>
    </ligand>
</feature>
<evidence type="ECO:0000256" key="6">
    <source>
        <dbReference type="ARBA" id="ARBA00022825"/>
    </source>
</evidence>
<feature type="binding site" evidence="8">
    <location>
        <begin position="234"/>
        <end position="236"/>
    </location>
    <ligand>
        <name>substrate</name>
    </ligand>
</feature>
<evidence type="ECO:0000313" key="11">
    <source>
        <dbReference type="Proteomes" id="UP000324595"/>
    </source>
</evidence>
<dbReference type="Pfam" id="PF00595">
    <property type="entry name" value="PDZ"/>
    <property type="match status" value="1"/>
</dbReference>
<keyword evidence="2 10" id="KW-0645">Protease</keyword>
<organism evidence="10 11">
    <name type="scientific">Fodinibius salinus</name>
    <dbReference type="NCBI Taxonomy" id="860790"/>
    <lineage>
        <taxon>Bacteria</taxon>
        <taxon>Pseudomonadati</taxon>
        <taxon>Balneolota</taxon>
        <taxon>Balneolia</taxon>
        <taxon>Balneolales</taxon>
        <taxon>Balneolaceae</taxon>
        <taxon>Fodinibius</taxon>
    </lineage>
</organism>